<dbReference type="Gene3D" id="3.40.50.300">
    <property type="entry name" value="P-loop containing nucleotide triphosphate hydrolases"/>
    <property type="match status" value="1"/>
</dbReference>
<feature type="transmembrane region" description="Helical" evidence="7">
    <location>
        <begin position="137"/>
        <end position="162"/>
    </location>
</feature>
<feature type="domain" description="ABC transporter" evidence="8">
    <location>
        <begin position="343"/>
        <end position="564"/>
    </location>
</feature>
<evidence type="ECO:0000256" key="2">
    <source>
        <dbReference type="ARBA" id="ARBA00022692"/>
    </source>
</evidence>
<evidence type="ECO:0000259" key="9">
    <source>
        <dbReference type="PROSITE" id="PS50929"/>
    </source>
</evidence>
<dbReference type="InterPro" id="IPR036640">
    <property type="entry name" value="ABC1_TM_sf"/>
</dbReference>
<dbReference type="SMART" id="SM00382">
    <property type="entry name" value="AAA"/>
    <property type="match status" value="1"/>
</dbReference>
<dbReference type="SUPFAM" id="SSF52540">
    <property type="entry name" value="P-loop containing nucleoside triphosphate hydrolases"/>
    <property type="match status" value="1"/>
</dbReference>
<keyword evidence="2 7" id="KW-0812">Transmembrane</keyword>
<dbReference type="Gene3D" id="1.20.1560.10">
    <property type="entry name" value="ABC transporter type 1, transmembrane domain"/>
    <property type="match status" value="1"/>
</dbReference>
<evidence type="ECO:0000313" key="10">
    <source>
        <dbReference type="EMBL" id="MST58340.1"/>
    </source>
</evidence>
<keyword evidence="11" id="KW-1185">Reference proteome</keyword>
<accession>A0A6L5YK73</accession>
<dbReference type="EMBL" id="VUMU01000009">
    <property type="protein sequence ID" value="MST58340.1"/>
    <property type="molecule type" value="Genomic_DNA"/>
</dbReference>
<name>A0A6L5YK73_9FIRM</name>
<sequence>MNKLKRLWNDRGNQYQYAKWLMQYAKPYLGRISLTMLLDLLVTVSTLVMVQISKEIIDNATIHNGFVSLIVIYIAIMLGVQMLDVISALLSTMLNERFSFGIRKQIYEKIINSHWMDVKKYHTGDLMTRLTSDAGNIADGIVGTIPSIIQLAIELILVFFTLFSYSRLLAVFALMVAPVAALSSWWLGRKLKRLQIKVQESEASYRSFLQESLANLLIVKAFANEKYATDRLVELRENRFYWVFKKTKMGLVSSTVMSLSFQLGYIAAFTYGVLQISRQVITYGTMSVFLTLVNRVQSPVMGLAQQIPRVVSILASAGRIMELQNLPLEEKLPEQMEAEEVGVKVEHLTFGYANDTVLEDVSFQIQPGEFVAIIGESGIGKTTLVRIIMSFMSNIQGKVTFYNNTGEEERANAESRTFIAYVPQGNTLFSGTIRENIRMGKLDATDEEMWEALRLSSGYEFVKELPQGLDTVIGERGHGLSEGQAQRIAIARAFIRKAPFLVLDEATSALDEGTELSVLKGLQQLQPRPTCLIITHRQSILKYCDREIKIEQKKTVENRIAEEV</sequence>
<dbReference type="InterPro" id="IPR011527">
    <property type="entry name" value="ABC1_TM_dom"/>
</dbReference>
<reference evidence="10 11" key="1">
    <citation type="submission" date="2019-08" db="EMBL/GenBank/DDBJ databases">
        <title>In-depth cultivation of the pig gut microbiome towards novel bacterial diversity and tailored functional studies.</title>
        <authorList>
            <person name="Wylensek D."/>
            <person name="Hitch T.C.A."/>
            <person name="Clavel T."/>
        </authorList>
    </citation>
    <scope>NUCLEOTIDE SEQUENCE [LARGE SCALE GENOMIC DNA]</scope>
    <source>
        <strain evidence="10 11">WCA3-601-WT-6H</strain>
    </source>
</reference>
<dbReference type="GO" id="GO:0015421">
    <property type="term" value="F:ABC-type oligopeptide transporter activity"/>
    <property type="evidence" value="ECO:0007669"/>
    <property type="project" value="TreeGrafter"/>
</dbReference>
<feature type="domain" description="ABC transmembrane type-1" evidence="9">
    <location>
        <begin position="40"/>
        <end position="312"/>
    </location>
</feature>
<evidence type="ECO:0000256" key="4">
    <source>
        <dbReference type="ARBA" id="ARBA00022840"/>
    </source>
</evidence>
<dbReference type="InterPro" id="IPR039421">
    <property type="entry name" value="Type_1_exporter"/>
</dbReference>
<dbReference type="InterPro" id="IPR003439">
    <property type="entry name" value="ABC_transporter-like_ATP-bd"/>
</dbReference>
<dbReference type="PROSITE" id="PS50893">
    <property type="entry name" value="ABC_TRANSPORTER_2"/>
    <property type="match status" value="1"/>
</dbReference>
<dbReference type="PANTHER" id="PTHR43394:SF1">
    <property type="entry name" value="ATP-BINDING CASSETTE SUB-FAMILY B MEMBER 10, MITOCHONDRIAL"/>
    <property type="match status" value="1"/>
</dbReference>
<dbReference type="GO" id="GO:0016887">
    <property type="term" value="F:ATP hydrolysis activity"/>
    <property type="evidence" value="ECO:0007669"/>
    <property type="project" value="InterPro"/>
</dbReference>
<keyword evidence="6 7" id="KW-0472">Membrane</keyword>
<evidence type="ECO:0000256" key="5">
    <source>
        <dbReference type="ARBA" id="ARBA00022989"/>
    </source>
</evidence>
<evidence type="ECO:0000256" key="3">
    <source>
        <dbReference type="ARBA" id="ARBA00022741"/>
    </source>
</evidence>
<keyword evidence="5 7" id="KW-1133">Transmembrane helix</keyword>
<feature type="transmembrane region" description="Helical" evidence="7">
    <location>
        <begin position="70"/>
        <end position="94"/>
    </location>
</feature>
<dbReference type="Pfam" id="PF00005">
    <property type="entry name" value="ABC_tran"/>
    <property type="match status" value="1"/>
</dbReference>
<proteinExistence type="predicted"/>
<evidence type="ECO:0000256" key="1">
    <source>
        <dbReference type="ARBA" id="ARBA00004651"/>
    </source>
</evidence>
<evidence type="ECO:0000256" key="7">
    <source>
        <dbReference type="SAM" id="Phobius"/>
    </source>
</evidence>
<protein>
    <submittedName>
        <fullName evidence="10">ABC transporter ATP-binding protein</fullName>
    </submittedName>
</protein>
<dbReference type="GO" id="GO:0005524">
    <property type="term" value="F:ATP binding"/>
    <property type="evidence" value="ECO:0007669"/>
    <property type="project" value="UniProtKB-KW"/>
</dbReference>
<feature type="transmembrane region" description="Helical" evidence="7">
    <location>
        <begin position="168"/>
        <end position="187"/>
    </location>
</feature>
<evidence type="ECO:0000256" key="6">
    <source>
        <dbReference type="ARBA" id="ARBA00023136"/>
    </source>
</evidence>
<evidence type="ECO:0000259" key="8">
    <source>
        <dbReference type="PROSITE" id="PS50893"/>
    </source>
</evidence>
<dbReference type="RefSeq" id="WP_154496520.1">
    <property type="nucleotide sequence ID" value="NZ_VUMU01000009.1"/>
</dbReference>
<dbReference type="InterPro" id="IPR027417">
    <property type="entry name" value="P-loop_NTPase"/>
</dbReference>
<dbReference type="Pfam" id="PF00664">
    <property type="entry name" value="ABC_membrane"/>
    <property type="match status" value="1"/>
</dbReference>
<dbReference type="InterPro" id="IPR003593">
    <property type="entry name" value="AAA+_ATPase"/>
</dbReference>
<keyword evidence="3" id="KW-0547">Nucleotide-binding</keyword>
<comment type="subcellular location">
    <subcellularLocation>
        <location evidence="1">Cell membrane</location>
        <topology evidence="1">Multi-pass membrane protein</topology>
    </subcellularLocation>
</comment>
<dbReference type="GO" id="GO:0005886">
    <property type="term" value="C:plasma membrane"/>
    <property type="evidence" value="ECO:0007669"/>
    <property type="project" value="UniProtKB-SubCell"/>
</dbReference>
<feature type="transmembrane region" description="Helical" evidence="7">
    <location>
        <begin position="28"/>
        <end position="50"/>
    </location>
</feature>
<dbReference type="SUPFAM" id="SSF90123">
    <property type="entry name" value="ABC transporter transmembrane region"/>
    <property type="match status" value="1"/>
</dbReference>
<dbReference type="Proteomes" id="UP000476055">
    <property type="component" value="Unassembled WGS sequence"/>
</dbReference>
<dbReference type="PROSITE" id="PS50929">
    <property type="entry name" value="ABC_TM1F"/>
    <property type="match status" value="1"/>
</dbReference>
<organism evidence="10 11">
    <name type="scientific">Waltera intestinalis</name>
    <dbReference type="NCBI Taxonomy" id="2606635"/>
    <lineage>
        <taxon>Bacteria</taxon>
        <taxon>Bacillati</taxon>
        <taxon>Bacillota</taxon>
        <taxon>Clostridia</taxon>
        <taxon>Lachnospirales</taxon>
        <taxon>Lachnospiraceae</taxon>
        <taxon>Waltera</taxon>
    </lineage>
</organism>
<evidence type="ECO:0000313" key="11">
    <source>
        <dbReference type="Proteomes" id="UP000476055"/>
    </source>
</evidence>
<dbReference type="CDD" id="cd07346">
    <property type="entry name" value="ABC_6TM_exporters"/>
    <property type="match status" value="1"/>
</dbReference>
<comment type="caution">
    <text evidence="10">The sequence shown here is derived from an EMBL/GenBank/DDBJ whole genome shotgun (WGS) entry which is preliminary data.</text>
</comment>
<dbReference type="AlphaFoldDB" id="A0A6L5YK73"/>
<feature type="transmembrane region" description="Helical" evidence="7">
    <location>
        <begin position="249"/>
        <end position="274"/>
    </location>
</feature>
<keyword evidence="4 10" id="KW-0067">ATP-binding</keyword>
<dbReference type="PANTHER" id="PTHR43394">
    <property type="entry name" value="ATP-DEPENDENT PERMEASE MDL1, MITOCHONDRIAL"/>
    <property type="match status" value="1"/>
</dbReference>
<gene>
    <name evidence="10" type="ORF">FYJ59_08830</name>
</gene>